<evidence type="ECO:0008006" key="6">
    <source>
        <dbReference type="Google" id="ProtNLM"/>
    </source>
</evidence>
<dbReference type="PANTHER" id="PTHR37487">
    <property type="entry name" value="CHROMOSOME 1, WHOLE GENOME SHOTGUN SEQUENCE"/>
    <property type="match status" value="1"/>
</dbReference>
<feature type="compositionally biased region" description="Low complexity" evidence="1">
    <location>
        <begin position="365"/>
        <end position="382"/>
    </location>
</feature>
<dbReference type="AlphaFoldDB" id="A0A5C3N730"/>
<dbReference type="PANTHER" id="PTHR37487:SF3">
    <property type="entry name" value="CLEAVAGE_POLYADENYLATION SPECIFICITY FACTOR A SUBUNIT N-TERMINAL DOMAIN-CONTAINING PROTEIN"/>
    <property type="match status" value="1"/>
</dbReference>
<sequence length="444" mass="47480">MYSSRAILWALCARAAVAQTFSLSFSAPTQCNEMNVSWTGGTPPFDLYLTPVYGTPRNISVPASAWNDGRGSYSVQVPFPKGQQMLLSLLDATGVPSGGTSELLTVGANVGGMSCNTTDPGVDFYYELNTPLVQCQPYTFSNYTNAVQPVEVMAFIPAKNPMLLHPPNGPTSYNWTANITAGTSVIFVMTDSRGRQGGASNVLNVGYSSNFSCLNVPTTSSGLVPPTQTSSPSSDTSPTTGETTTSNNSTLTVGAIAGIIIGCLAAAGALALALFFWWRRRRARSPSPRRIDLDLAQDALFPRMSQLTPGVYEPTPYLFAAPPSAGAAGEQSPSSPPTASVRTSYDDGPRYLSPTSSSRARKVSEVPSSSRYSTSTVTRTPSHVLVHQDAEDILSPDEEFEYVELPPQYREDRRPLSVIPATPAAVPVHDPMDTYVHPDEDPDK</sequence>
<reference evidence="4 5" key="1">
    <citation type="journal article" date="2019" name="Nat. Ecol. Evol.">
        <title>Megaphylogeny resolves global patterns of mushroom evolution.</title>
        <authorList>
            <person name="Varga T."/>
            <person name="Krizsan K."/>
            <person name="Foldi C."/>
            <person name="Dima B."/>
            <person name="Sanchez-Garcia M."/>
            <person name="Sanchez-Ramirez S."/>
            <person name="Szollosi G.J."/>
            <person name="Szarkandi J.G."/>
            <person name="Papp V."/>
            <person name="Albert L."/>
            <person name="Andreopoulos W."/>
            <person name="Angelini C."/>
            <person name="Antonin V."/>
            <person name="Barry K.W."/>
            <person name="Bougher N.L."/>
            <person name="Buchanan P."/>
            <person name="Buyck B."/>
            <person name="Bense V."/>
            <person name="Catcheside P."/>
            <person name="Chovatia M."/>
            <person name="Cooper J."/>
            <person name="Damon W."/>
            <person name="Desjardin D."/>
            <person name="Finy P."/>
            <person name="Geml J."/>
            <person name="Haridas S."/>
            <person name="Hughes K."/>
            <person name="Justo A."/>
            <person name="Karasinski D."/>
            <person name="Kautmanova I."/>
            <person name="Kiss B."/>
            <person name="Kocsube S."/>
            <person name="Kotiranta H."/>
            <person name="LaButti K.M."/>
            <person name="Lechner B.E."/>
            <person name="Liimatainen K."/>
            <person name="Lipzen A."/>
            <person name="Lukacs Z."/>
            <person name="Mihaltcheva S."/>
            <person name="Morgado L.N."/>
            <person name="Niskanen T."/>
            <person name="Noordeloos M.E."/>
            <person name="Ohm R.A."/>
            <person name="Ortiz-Santana B."/>
            <person name="Ovrebo C."/>
            <person name="Racz N."/>
            <person name="Riley R."/>
            <person name="Savchenko A."/>
            <person name="Shiryaev A."/>
            <person name="Soop K."/>
            <person name="Spirin V."/>
            <person name="Szebenyi C."/>
            <person name="Tomsovsky M."/>
            <person name="Tulloss R.E."/>
            <person name="Uehling J."/>
            <person name="Grigoriev I.V."/>
            <person name="Vagvolgyi C."/>
            <person name="Papp T."/>
            <person name="Martin F.M."/>
            <person name="Miettinen O."/>
            <person name="Hibbett D.S."/>
            <person name="Nagy L.G."/>
        </authorList>
    </citation>
    <scope>NUCLEOTIDE SEQUENCE [LARGE SCALE GENOMIC DNA]</scope>
    <source>
        <strain evidence="4 5">OMC1185</strain>
    </source>
</reference>
<keyword evidence="3" id="KW-0732">Signal</keyword>
<keyword evidence="2" id="KW-0472">Membrane</keyword>
<feature type="compositionally biased region" description="Low complexity" evidence="1">
    <location>
        <begin position="225"/>
        <end position="248"/>
    </location>
</feature>
<feature type="region of interest" description="Disordered" evidence="1">
    <location>
        <begin position="420"/>
        <end position="444"/>
    </location>
</feature>
<keyword evidence="2" id="KW-0812">Transmembrane</keyword>
<organism evidence="4 5">
    <name type="scientific">Heliocybe sulcata</name>
    <dbReference type="NCBI Taxonomy" id="5364"/>
    <lineage>
        <taxon>Eukaryota</taxon>
        <taxon>Fungi</taxon>
        <taxon>Dikarya</taxon>
        <taxon>Basidiomycota</taxon>
        <taxon>Agaricomycotina</taxon>
        <taxon>Agaricomycetes</taxon>
        <taxon>Gloeophyllales</taxon>
        <taxon>Gloeophyllaceae</taxon>
        <taxon>Heliocybe</taxon>
    </lineage>
</organism>
<gene>
    <name evidence="4" type="ORF">OE88DRAFT_1334483</name>
</gene>
<keyword evidence="5" id="KW-1185">Reference proteome</keyword>
<keyword evidence="2" id="KW-1133">Transmembrane helix</keyword>
<feature type="region of interest" description="Disordered" evidence="1">
    <location>
        <begin position="220"/>
        <end position="248"/>
    </location>
</feature>
<feature type="signal peptide" evidence="3">
    <location>
        <begin position="1"/>
        <end position="18"/>
    </location>
</feature>
<protein>
    <recommendedName>
        <fullName evidence="6">Mid2 domain-containing protein</fullName>
    </recommendedName>
</protein>
<proteinExistence type="predicted"/>
<feature type="compositionally biased region" description="Polar residues" evidence="1">
    <location>
        <begin position="331"/>
        <end position="343"/>
    </location>
</feature>
<evidence type="ECO:0000313" key="5">
    <source>
        <dbReference type="Proteomes" id="UP000305948"/>
    </source>
</evidence>
<dbReference type="Proteomes" id="UP000305948">
    <property type="component" value="Unassembled WGS sequence"/>
</dbReference>
<evidence type="ECO:0000256" key="2">
    <source>
        <dbReference type="SAM" id="Phobius"/>
    </source>
</evidence>
<feature type="chain" id="PRO_5022993161" description="Mid2 domain-containing protein" evidence="3">
    <location>
        <begin position="19"/>
        <end position="444"/>
    </location>
</feature>
<feature type="compositionally biased region" description="Basic and acidic residues" evidence="1">
    <location>
        <begin position="430"/>
        <end position="444"/>
    </location>
</feature>
<evidence type="ECO:0000256" key="3">
    <source>
        <dbReference type="SAM" id="SignalP"/>
    </source>
</evidence>
<dbReference type="STRING" id="5364.A0A5C3N730"/>
<dbReference type="EMBL" id="ML213508">
    <property type="protein sequence ID" value="TFK53032.1"/>
    <property type="molecule type" value="Genomic_DNA"/>
</dbReference>
<evidence type="ECO:0000313" key="4">
    <source>
        <dbReference type="EMBL" id="TFK53032.1"/>
    </source>
</evidence>
<name>A0A5C3N730_9AGAM</name>
<feature type="region of interest" description="Disordered" evidence="1">
    <location>
        <begin position="322"/>
        <end position="383"/>
    </location>
</feature>
<accession>A0A5C3N730</accession>
<feature type="transmembrane region" description="Helical" evidence="2">
    <location>
        <begin position="253"/>
        <end position="278"/>
    </location>
</feature>
<dbReference type="OrthoDB" id="2591431at2759"/>
<evidence type="ECO:0000256" key="1">
    <source>
        <dbReference type="SAM" id="MobiDB-lite"/>
    </source>
</evidence>